<evidence type="ECO:0000256" key="2">
    <source>
        <dbReference type="ARBA" id="ARBA00002681"/>
    </source>
</evidence>
<proteinExistence type="inferred from homology"/>
<evidence type="ECO:0000313" key="9">
    <source>
        <dbReference type="EMBL" id="MBB5660584.1"/>
    </source>
</evidence>
<dbReference type="EMBL" id="JACIJB010000004">
    <property type="protein sequence ID" value="MBB5660584.1"/>
    <property type="molecule type" value="Genomic_DNA"/>
</dbReference>
<dbReference type="EC" id="3.1.1.31" evidence="5 7"/>
<dbReference type="InterPro" id="IPR005900">
    <property type="entry name" value="6-phosphogluconolactonase_DevB"/>
</dbReference>
<dbReference type="PANTHER" id="PTHR11054:SF0">
    <property type="entry name" value="6-PHOSPHOGLUCONOLACTONASE"/>
    <property type="match status" value="1"/>
</dbReference>
<comment type="pathway">
    <text evidence="3 7">Carbohydrate degradation; pentose phosphate pathway; D-ribulose 5-phosphate from D-glucose 6-phosphate (oxidative stage): step 2/3.</text>
</comment>
<dbReference type="AlphaFoldDB" id="A0A7W9A380"/>
<dbReference type="GO" id="GO:0006098">
    <property type="term" value="P:pentose-phosphate shunt"/>
    <property type="evidence" value="ECO:0007669"/>
    <property type="project" value="UniProtKB-UniPathway"/>
</dbReference>
<name>A0A7W9A380_9CAUL</name>
<dbReference type="Proteomes" id="UP000548978">
    <property type="component" value="Unassembled WGS sequence"/>
</dbReference>
<dbReference type="GO" id="GO:0017057">
    <property type="term" value="F:6-phosphogluconolactonase activity"/>
    <property type="evidence" value="ECO:0007669"/>
    <property type="project" value="UniProtKB-UniRule"/>
</dbReference>
<reference evidence="9 10" key="1">
    <citation type="submission" date="2020-08" db="EMBL/GenBank/DDBJ databases">
        <title>Genomic Encyclopedia of Type Strains, Phase IV (KMG-IV): sequencing the most valuable type-strain genomes for metagenomic binning, comparative biology and taxonomic classification.</title>
        <authorList>
            <person name="Goeker M."/>
        </authorList>
    </citation>
    <scope>NUCLEOTIDE SEQUENCE [LARGE SCALE GENOMIC DNA]</scope>
    <source>
        <strain evidence="9 10">DSM 24448</strain>
    </source>
</reference>
<evidence type="ECO:0000256" key="4">
    <source>
        <dbReference type="ARBA" id="ARBA00010662"/>
    </source>
</evidence>
<evidence type="ECO:0000256" key="5">
    <source>
        <dbReference type="ARBA" id="ARBA00013198"/>
    </source>
</evidence>
<comment type="catalytic activity">
    <reaction evidence="1 7">
        <text>6-phospho-D-glucono-1,5-lactone + H2O = 6-phospho-D-gluconate + H(+)</text>
        <dbReference type="Rhea" id="RHEA:12556"/>
        <dbReference type="ChEBI" id="CHEBI:15377"/>
        <dbReference type="ChEBI" id="CHEBI:15378"/>
        <dbReference type="ChEBI" id="CHEBI:57955"/>
        <dbReference type="ChEBI" id="CHEBI:58759"/>
        <dbReference type="EC" id="3.1.1.31"/>
    </reaction>
</comment>
<dbReference type="UniPathway" id="UPA00115">
    <property type="reaction ID" value="UER00409"/>
</dbReference>
<comment type="function">
    <text evidence="2 7">Hydrolysis of 6-phosphogluconolactone to 6-phosphogluconate.</text>
</comment>
<protein>
    <recommendedName>
        <fullName evidence="6 7">6-phosphogluconolactonase</fullName>
        <shortName evidence="7">6PGL</shortName>
        <ecNumber evidence="5 7">3.1.1.31</ecNumber>
    </recommendedName>
</protein>
<dbReference type="Gene3D" id="3.40.50.1360">
    <property type="match status" value="1"/>
</dbReference>
<evidence type="ECO:0000256" key="3">
    <source>
        <dbReference type="ARBA" id="ARBA00004961"/>
    </source>
</evidence>
<dbReference type="InterPro" id="IPR006148">
    <property type="entry name" value="Glc/Gal-6P_isomerase"/>
</dbReference>
<keyword evidence="10" id="KW-1185">Reference proteome</keyword>
<evidence type="ECO:0000256" key="1">
    <source>
        <dbReference type="ARBA" id="ARBA00000832"/>
    </source>
</evidence>
<dbReference type="RefSeq" id="WP_123287862.1">
    <property type="nucleotide sequence ID" value="NZ_JACIJB010000004.1"/>
</dbReference>
<organism evidence="9 10">
    <name type="scientific">Brevundimonas halotolerans</name>
    <dbReference type="NCBI Taxonomy" id="69670"/>
    <lineage>
        <taxon>Bacteria</taxon>
        <taxon>Pseudomonadati</taxon>
        <taxon>Pseudomonadota</taxon>
        <taxon>Alphaproteobacteria</taxon>
        <taxon>Caulobacterales</taxon>
        <taxon>Caulobacteraceae</taxon>
        <taxon>Brevundimonas</taxon>
    </lineage>
</organism>
<dbReference type="NCBIfam" id="TIGR01198">
    <property type="entry name" value="pgl"/>
    <property type="match status" value="1"/>
</dbReference>
<comment type="similarity">
    <text evidence="4 7">Belongs to the glucosamine/galactosamine-6-phosphate isomerase family. 6-phosphogluconolactonase subfamily.</text>
</comment>
<keyword evidence="7 9" id="KW-0378">Hydrolase</keyword>
<dbReference type="OrthoDB" id="9810967at2"/>
<evidence type="ECO:0000313" key="10">
    <source>
        <dbReference type="Proteomes" id="UP000548978"/>
    </source>
</evidence>
<evidence type="ECO:0000256" key="6">
    <source>
        <dbReference type="ARBA" id="ARBA00020337"/>
    </source>
</evidence>
<dbReference type="InterPro" id="IPR037171">
    <property type="entry name" value="NagB/RpiA_transferase-like"/>
</dbReference>
<evidence type="ECO:0000256" key="7">
    <source>
        <dbReference type="RuleBase" id="RU365095"/>
    </source>
</evidence>
<comment type="caution">
    <text evidence="9">The sequence shown here is derived from an EMBL/GenBank/DDBJ whole genome shotgun (WGS) entry which is preliminary data.</text>
</comment>
<evidence type="ECO:0000259" key="8">
    <source>
        <dbReference type="Pfam" id="PF01182"/>
    </source>
</evidence>
<accession>A0A7W9A380</accession>
<dbReference type="SUPFAM" id="SSF100950">
    <property type="entry name" value="NagB/RpiA/CoA transferase-like"/>
    <property type="match status" value="1"/>
</dbReference>
<dbReference type="GO" id="GO:0005975">
    <property type="term" value="P:carbohydrate metabolic process"/>
    <property type="evidence" value="ECO:0007669"/>
    <property type="project" value="UniProtKB-UniRule"/>
</dbReference>
<dbReference type="InterPro" id="IPR039104">
    <property type="entry name" value="6PGL"/>
</dbReference>
<dbReference type="PANTHER" id="PTHR11054">
    <property type="entry name" value="6-PHOSPHOGLUCONOLACTONASE"/>
    <property type="match status" value="1"/>
</dbReference>
<gene>
    <name evidence="7" type="primary">pgl</name>
    <name evidence="9" type="ORF">FHS65_001330</name>
</gene>
<feature type="domain" description="Glucosamine/galactosamine-6-phosphate isomerase" evidence="8">
    <location>
        <begin position="11"/>
        <end position="221"/>
    </location>
</feature>
<dbReference type="Pfam" id="PF01182">
    <property type="entry name" value="Glucosamine_iso"/>
    <property type="match status" value="1"/>
</dbReference>
<sequence>MSVEIETFAHRADWAAACAARMTDALAGALSERPRAFFAGSGGSTPGPVYAAMREADLDWSRVTVTLVDERHVPENSPESNATLLKTSLPVGPGQADFIPLYSPAVTVDRAAAVATHALSSRTDRLDAALLGMGEDGHILSMFPESPTLKTLLIPTLTPAVLGVPPGRDGLAPSRERLSMNLPWLMGCGTVVMALTGSAKRKVFEDRIMADPAIVPVAALAAHIPHLQVLWTEQSA</sequence>